<dbReference type="AlphaFoldDB" id="A0A2T0UHE0"/>
<protein>
    <submittedName>
        <fullName evidence="3">Uncharacterized protein</fullName>
    </submittedName>
</protein>
<evidence type="ECO:0000313" key="3">
    <source>
        <dbReference type="EMBL" id="PRY57361.1"/>
    </source>
</evidence>
<reference evidence="3 4" key="1">
    <citation type="submission" date="2018-03" db="EMBL/GenBank/DDBJ databases">
        <title>Genomic Encyclopedia of Type Strains, Phase III (KMG-III): the genomes of soil and plant-associated and newly described type strains.</title>
        <authorList>
            <person name="Whitman W."/>
        </authorList>
    </citation>
    <scope>NUCLEOTIDE SEQUENCE [LARGE SCALE GENOMIC DNA]</scope>
    <source>
        <strain evidence="3 4">CGMCC 4.7067</strain>
    </source>
</reference>
<evidence type="ECO:0000256" key="1">
    <source>
        <dbReference type="SAM" id="MobiDB-lite"/>
    </source>
</evidence>
<dbReference type="Proteomes" id="UP000238176">
    <property type="component" value="Unassembled WGS sequence"/>
</dbReference>
<feature type="transmembrane region" description="Helical" evidence="2">
    <location>
        <begin position="105"/>
        <end position="122"/>
    </location>
</feature>
<name>A0A2T0UHE0_9ACTN</name>
<keyword evidence="2" id="KW-1133">Transmembrane helix</keyword>
<feature type="region of interest" description="Disordered" evidence="1">
    <location>
        <begin position="1"/>
        <end position="51"/>
    </location>
</feature>
<gene>
    <name evidence="3" type="ORF">B0I28_107209</name>
</gene>
<organism evidence="3 4">
    <name type="scientific">Glycomyces artemisiae</name>
    <dbReference type="NCBI Taxonomy" id="1076443"/>
    <lineage>
        <taxon>Bacteria</taxon>
        <taxon>Bacillati</taxon>
        <taxon>Actinomycetota</taxon>
        <taxon>Actinomycetes</taxon>
        <taxon>Glycomycetales</taxon>
        <taxon>Glycomycetaceae</taxon>
        <taxon>Glycomyces</taxon>
    </lineage>
</organism>
<keyword evidence="2" id="KW-0472">Membrane</keyword>
<proteinExistence type="predicted"/>
<dbReference type="RefSeq" id="WP_106365355.1">
    <property type="nucleotide sequence ID" value="NZ_PVTJ01000007.1"/>
</dbReference>
<keyword evidence="4" id="KW-1185">Reference proteome</keyword>
<feature type="transmembrane region" description="Helical" evidence="2">
    <location>
        <begin position="82"/>
        <end position="99"/>
    </location>
</feature>
<comment type="caution">
    <text evidence="3">The sequence shown here is derived from an EMBL/GenBank/DDBJ whole genome shotgun (WGS) entry which is preliminary data.</text>
</comment>
<dbReference type="OrthoDB" id="5176604at2"/>
<feature type="transmembrane region" description="Helical" evidence="2">
    <location>
        <begin position="142"/>
        <end position="160"/>
    </location>
</feature>
<dbReference type="EMBL" id="PVTJ01000007">
    <property type="protein sequence ID" value="PRY57361.1"/>
    <property type="molecule type" value="Genomic_DNA"/>
</dbReference>
<keyword evidence="2" id="KW-0812">Transmembrane</keyword>
<accession>A0A2T0UHE0</accession>
<evidence type="ECO:0000256" key="2">
    <source>
        <dbReference type="SAM" id="Phobius"/>
    </source>
</evidence>
<evidence type="ECO:0000313" key="4">
    <source>
        <dbReference type="Proteomes" id="UP000238176"/>
    </source>
</evidence>
<feature type="transmembrane region" description="Helical" evidence="2">
    <location>
        <begin position="59"/>
        <end position="77"/>
    </location>
</feature>
<sequence length="544" mass="58969">MYPEMSPPQPHQEPSPDRVVAQPPPPRFEREPQSEPLGPEPPRFEPQRRPPFVPRPVDPVAAIVGNATALGLGYMLMGRVRLALAAIAGTALLLLPLAADPGNLAWRYGFGTWWVLMCFHAWHLTRRTEAALLEGRRKRMRLIATGAAGFVLLAVVGFHLDAWRTVRGAEADHAEGDCASAVETLEGLDAVDRITNGPIVIEGEEQLEACRLLNRARAEGLLTGASTMEDYLAHPAALWDGAGPERAAMLFDVARGGDPAEPLEAGFAQLTDTLAADPGQSDRVRGTVEQLMADLAADTAPCEAVAVDDWIAGQTSDVPEFTEPVAAAADAVPLRLLDCARSQSAHDELQAAQASYQRFLAEYPGHAEAATASDEAYEVDSRIEFGTVSALLDADEYCQAPAPWRGAPAYSGSGPHPMWMIGLSGSQYGMSDSWLADTVEETQIVTCVDGPKRGKHLDTCYYENPLSDYFNSEVDFYASRFDVKVFALRTGEQVDSYTVQFEGDPCPEVLEYYTYSGIDTGPPGTVEAEVSDAQVRSVFERLQD</sequence>
<feature type="compositionally biased region" description="Pro residues" evidence="1">
    <location>
        <begin position="1"/>
        <end position="13"/>
    </location>
</feature>